<dbReference type="RefSeq" id="WP_126129664.1">
    <property type="nucleotide sequence ID" value="NZ_CP034464.1"/>
</dbReference>
<reference evidence="2 3" key="1">
    <citation type="journal article" date="2011" name="Int. J. Syst. Evol. Microbiol.">
        <title>Description of Undibacterium oligocarboniphilum sp. nov., isolated from purified water, and Undibacterium pigrum strain CCUG 49012 as the type strain of Undibacterium parvum sp. nov., and emended descriptions of the genus Undibacterium and the species Undibacterium pigrum.</title>
        <authorList>
            <person name="Eder W."/>
            <person name="Wanner G."/>
            <person name="Ludwig W."/>
            <person name="Busse H.J."/>
            <person name="Ziemke-Kageler F."/>
            <person name="Lang E."/>
        </authorList>
    </citation>
    <scope>NUCLEOTIDE SEQUENCE [LARGE SCALE GENOMIC DNA]</scope>
    <source>
        <strain evidence="2 3">DSM 23061</strain>
    </source>
</reference>
<feature type="signal peptide" evidence="1">
    <location>
        <begin position="1"/>
        <end position="22"/>
    </location>
</feature>
<gene>
    <name evidence="2" type="ORF">EJN92_21250</name>
</gene>
<protein>
    <recommendedName>
        <fullName evidence="4">Lipocalin-like domain-containing protein</fullName>
    </recommendedName>
</protein>
<dbReference type="Proteomes" id="UP000275663">
    <property type="component" value="Chromosome"/>
</dbReference>
<feature type="chain" id="PRO_5019500627" description="Lipocalin-like domain-containing protein" evidence="1">
    <location>
        <begin position="23"/>
        <end position="229"/>
    </location>
</feature>
<dbReference type="PROSITE" id="PS51257">
    <property type="entry name" value="PROKAR_LIPOPROTEIN"/>
    <property type="match status" value="1"/>
</dbReference>
<sequence length="229" mass="24087">MTNYSLKLLASSLALAILSACGGGSSDAPAVAATGSNATATTPVVPVVTPSTPEGPLSKYVGTWVHKCEYDSNETLVLTATNNGITLSGNDKEEYFDNIGCTGAVIATSTTAAPQPLQYISTETNRSATLIDRNVADNLKLQATFTGNFDIISTVNATPQYTGSGVTTKLVDGKTEVTITRSHGSSTRTIVPTSIERKIAVTIRNGEMLMCTQLPGAVPSFECDWTYHR</sequence>
<evidence type="ECO:0000313" key="2">
    <source>
        <dbReference type="EMBL" id="AZP14303.1"/>
    </source>
</evidence>
<evidence type="ECO:0008006" key="4">
    <source>
        <dbReference type="Google" id="ProtNLM"/>
    </source>
</evidence>
<organism evidence="2 3">
    <name type="scientific">Undibacterium parvum</name>
    <dbReference type="NCBI Taxonomy" id="401471"/>
    <lineage>
        <taxon>Bacteria</taxon>
        <taxon>Pseudomonadati</taxon>
        <taxon>Pseudomonadota</taxon>
        <taxon>Betaproteobacteria</taxon>
        <taxon>Burkholderiales</taxon>
        <taxon>Oxalobacteraceae</taxon>
        <taxon>Undibacterium</taxon>
    </lineage>
</organism>
<name>A0A3S9HQA3_9BURK</name>
<keyword evidence="1" id="KW-0732">Signal</keyword>
<dbReference type="AlphaFoldDB" id="A0A3S9HQA3"/>
<evidence type="ECO:0000313" key="3">
    <source>
        <dbReference type="Proteomes" id="UP000275663"/>
    </source>
</evidence>
<accession>A0A3S9HQA3</accession>
<dbReference type="KEGG" id="upv:EJN92_21250"/>
<dbReference type="OrthoDB" id="8703301at2"/>
<keyword evidence="3" id="KW-1185">Reference proteome</keyword>
<evidence type="ECO:0000256" key="1">
    <source>
        <dbReference type="SAM" id="SignalP"/>
    </source>
</evidence>
<dbReference type="EMBL" id="CP034464">
    <property type="protein sequence ID" value="AZP14303.1"/>
    <property type="molecule type" value="Genomic_DNA"/>
</dbReference>
<proteinExistence type="predicted"/>